<protein>
    <submittedName>
        <fullName evidence="5">Protein FAM207A</fullName>
    </submittedName>
</protein>
<dbReference type="InParanoid" id="A0A6J2YDN8"/>
<reference evidence="5" key="1">
    <citation type="submission" date="2025-08" db="UniProtKB">
        <authorList>
            <consortium name="RefSeq"/>
        </authorList>
    </citation>
    <scope>IDENTIFICATION</scope>
    <source>
        <tissue evidence="5">Gonads</tissue>
    </source>
</reference>
<dbReference type="AlphaFoldDB" id="A0A6J2YDN8"/>
<dbReference type="KEGG" id="soy:115886462"/>
<proteinExistence type="inferred from homology"/>
<evidence type="ECO:0000313" key="4">
    <source>
        <dbReference type="Proteomes" id="UP000504635"/>
    </source>
</evidence>
<dbReference type="Pfam" id="PF15341">
    <property type="entry name" value="SLX9"/>
    <property type="match status" value="1"/>
</dbReference>
<dbReference type="PANTHER" id="PTHR31109:SF2">
    <property type="entry name" value="RIBOSOME BIOGENESIS PROTEIN SLX9 HOMOLOG"/>
    <property type="match status" value="1"/>
</dbReference>
<organism evidence="4 5">
    <name type="scientific">Sitophilus oryzae</name>
    <name type="common">Rice weevil</name>
    <name type="synonym">Curculio oryzae</name>
    <dbReference type="NCBI Taxonomy" id="7048"/>
    <lineage>
        <taxon>Eukaryota</taxon>
        <taxon>Metazoa</taxon>
        <taxon>Ecdysozoa</taxon>
        <taxon>Arthropoda</taxon>
        <taxon>Hexapoda</taxon>
        <taxon>Insecta</taxon>
        <taxon>Pterygota</taxon>
        <taxon>Neoptera</taxon>
        <taxon>Endopterygota</taxon>
        <taxon>Coleoptera</taxon>
        <taxon>Polyphaga</taxon>
        <taxon>Cucujiformia</taxon>
        <taxon>Curculionidae</taxon>
        <taxon>Dryophthorinae</taxon>
        <taxon>Sitophilus</taxon>
    </lineage>
</organism>
<dbReference type="GO" id="GO:0030688">
    <property type="term" value="C:preribosome, small subunit precursor"/>
    <property type="evidence" value="ECO:0007669"/>
    <property type="project" value="InterPro"/>
</dbReference>
<dbReference type="RefSeq" id="XP_030761481.1">
    <property type="nucleotide sequence ID" value="XM_030905621.1"/>
</dbReference>
<dbReference type="OrthoDB" id="18703at2759"/>
<evidence type="ECO:0000256" key="2">
    <source>
        <dbReference type="ARBA" id="ARBA00011022"/>
    </source>
</evidence>
<name>A0A6J2YDN8_SITOR</name>
<dbReference type="GeneID" id="115886462"/>
<gene>
    <name evidence="5" type="primary">LOC115886462</name>
</gene>
<dbReference type="FunCoup" id="A0A6J2YDN8">
    <property type="interactions" value="804"/>
</dbReference>
<dbReference type="InterPro" id="IPR028160">
    <property type="entry name" value="Slx9-like"/>
</dbReference>
<evidence type="ECO:0000313" key="5">
    <source>
        <dbReference type="RefSeq" id="XP_030761481.1"/>
    </source>
</evidence>
<comment type="similarity">
    <text evidence="2">Belongs to the SLX9 family.</text>
</comment>
<dbReference type="Proteomes" id="UP000504635">
    <property type="component" value="Unplaced"/>
</dbReference>
<dbReference type="GO" id="GO:0005730">
    <property type="term" value="C:nucleolus"/>
    <property type="evidence" value="ECO:0007669"/>
    <property type="project" value="UniProtKB-SubCell"/>
</dbReference>
<accession>A0A6J2YDN8</accession>
<keyword evidence="4" id="KW-1185">Reference proteome</keyword>
<evidence type="ECO:0000256" key="3">
    <source>
        <dbReference type="ARBA" id="ARBA00023242"/>
    </source>
</evidence>
<comment type="subcellular location">
    <subcellularLocation>
        <location evidence="1">Nucleus</location>
        <location evidence="1">Nucleolus</location>
    </subcellularLocation>
</comment>
<dbReference type="PANTHER" id="PTHR31109">
    <property type="entry name" value="PROTEIN FAM207A"/>
    <property type="match status" value="1"/>
</dbReference>
<dbReference type="GO" id="GO:0000462">
    <property type="term" value="P:maturation of SSU-rRNA from tricistronic rRNA transcript (SSU-rRNA, 5.8S rRNA, LSU-rRNA)"/>
    <property type="evidence" value="ECO:0007669"/>
    <property type="project" value="InterPro"/>
</dbReference>
<evidence type="ECO:0000256" key="1">
    <source>
        <dbReference type="ARBA" id="ARBA00004604"/>
    </source>
</evidence>
<sequence length="212" mass="24243">MGKVKRLRQKFHNACRKQNDNLNNTISFDSKALSNIELNTPTENIFSGINIDIEKLTNKLNDDGQSGKSYKSLKTELQESKTISKTEKLKIRRQVLLKKIDSLNQMKKEAKIRKKRKTISIIGDTNPLHDALPSLESLLKSHPKSQDSKVQAKKKRGIEKAKVRKKQLVQGIKIFNAVLNNKHFQKDPKQAISQHIQNFVNLDKQKAGRTHS</sequence>
<keyword evidence="3" id="KW-0539">Nucleus</keyword>
<dbReference type="GO" id="GO:0030686">
    <property type="term" value="C:90S preribosome"/>
    <property type="evidence" value="ECO:0007669"/>
    <property type="project" value="InterPro"/>
</dbReference>